<evidence type="ECO:0000256" key="6">
    <source>
        <dbReference type="PROSITE-ProRule" id="PRU01161"/>
    </source>
</evidence>
<feature type="domain" description="POTRA" evidence="8">
    <location>
        <begin position="320"/>
        <end position="392"/>
    </location>
</feature>
<feature type="active site" description="Nucleophile" evidence="6">
    <location>
        <position position="56"/>
    </location>
</feature>
<keyword evidence="5" id="KW-0472">Membrane</keyword>
<dbReference type="EMBL" id="DSLG01000003">
    <property type="protein sequence ID" value="HEA86878.1"/>
    <property type="molecule type" value="Genomic_DNA"/>
</dbReference>
<organism evidence="9">
    <name type="scientific">candidate division WOR-3 bacterium</name>
    <dbReference type="NCBI Taxonomy" id="2052148"/>
    <lineage>
        <taxon>Bacteria</taxon>
        <taxon>Bacteria division WOR-3</taxon>
    </lineage>
</organism>
<keyword evidence="4 6" id="KW-0443">Lipid metabolism</keyword>
<dbReference type="Gene3D" id="2.40.160.50">
    <property type="entry name" value="membrane protein fhac: a member of the omp85/tpsb transporter family"/>
    <property type="match status" value="1"/>
</dbReference>
<comment type="caution">
    <text evidence="9">The sequence shown here is derived from an EMBL/GenBank/DDBJ whole genome shotgun (WGS) entry which is preliminary data.</text>
</comment>
<dbReference type="InterPro" id="IPR034746">
    <property type="entry name" value="POTRA"/>
</dbReference>
<evidence type="ECO:0008006" key="11">
    <source>
        <dbReference type="Google" id="ProtNLM"/>
    </source>
</evidence>
<dbReference type="Pfam" id="PF07244">
    <property type="entry name" value="POTRA"/>
    <property type="match status" value="1"/>
</dbReference>
<sequence>MRRVVFGLLFAGWVLAEPVRIGLALSGGAALGLAHVGVLKVLEREGLEFVGISGNSMGSLVGGVYAAGYSAAQIESIALSVDWNRLFSSQPAYGAQYLQEKQQAERYILRLRHNRFLPYLPGGLIPLQNVELLLNRLLAEVEFNTGYDFDRLPVPYRAVAVDIRAGRKVVLRSGRLEQAIRASIAIPGVFSPEVIEGRELVDGGVLDYLPVTALEDFQPDFVIAVLTMRHQESPNQSLLDIASRSIDLMSIANVERAKEQADVVIEPDVSRFLHSDFARARELIAAGESAAMRALPVIRERLRGRVPVRSRNRIEPRSVPVVRRVVFEGLKRTRRSLLLPYLRTREGARLNFGLLLGDVERLFNTGLFEDVNFRLTEVTAESADVIFEVNERPFGFYAFGVRYDNYDNVVVGAEVGEENILGSGATVRAGGVVGNPNEFRLGITGTRIFQLPFGYRIDGYISSLNRSLWEQGRFGSSYFVRVRGAVVEAGYSTGRNGFFNFGARVERIGYEGTAVETLAAGWLAGLRANLEFNTFDRLELSGRGLGYRLSGFYSSQKVLSRFEFLKTEFSGEQVVPLLDRWALRWWTDIGLVLGRLPFSEQFLSGGERFTGFAPEEFVSEQRVIAGSALRWRVLNLLNRDDYPVYLEANVNAGTFTRPDSLLVSDRIGEQLHWGAGFGLMTNTPAGPLKLIIGLGNFFKRTPHPGGVRIYLSLGREFRYRR</sequence>
<dbReference type="Gene3D" id="3.10.20.310">
    <property type="entry name" value="membrane protein fhac"/>
    <property type="match status" value="1"/>
</dbReference>
<evidence type="ECO:0000313" key="10">
    <source>
        <dbReference type="EMBL" id="HFJ53433.1"/>
    </source>
</evidence>
<dbReference type="InterPro" id="IPR010827">
    <property type="entry name" value="BamA/TamA_POTRA"/>
</dbReference>
<reference evidence="9" key="1">
    <citation type="journal article" date="2020" name="mSystems">
        <title>Genome- and Community-Level Interaction Insights into Carbon Utilization and Element Cycling Functions of Hydrothermarchaeota in Hydrothermal Sediment.</title>
        <authorList>
            <person name="Zhou Z."/>
            <person name="Liu Y."/>
            <person name="Xu W."/>
            <person name="Pan J."/>
            <person name="Luo Z.H."/>
            <person name="Li M."/>
        </authorList>
    </citation>
    <scope>NUCLEOTIDE SEQUENCE [LARGE SCALE GENOMIC DNA]</scope>
    <source>
        <strain evidence="9">SpSt-265</strain>
        <strain evidence="10">SpSt-465</strain>
    </source>
</reference>
<accession>A0A7C1NDL3</accession>
<dbReference type="InterPro" id="IPR016035">
    <property type="entry name" value="Acyl_Trfase/lysoPLipase"/>
</dbReference>
<dbReference type="InterPro" id="IPR002641">
    <property type="entry name" value="PNPLA_dom"/>
</dbReference>
<dbReference type="PANTHER" id="PTHR14226:SF76">
    <property type="entry name" value="NTE FAMILY PROTEIN RSSA"/>
    <property type="match status" value="1"/>
</dbReference>
<dbReference type="SUPFAM" id="SSF52151">
    <property type="entry name" value="FabD/lysophospholipase-like"/>
    <property type="match status" value="1"/>
</dbReference>
<dbReference type="GO" id="GO:0016042">
    <property type="term" value="P:lipid catabolic process"/>
    <property type="evidence" value="ECO:0007669"/>
    <property type="project" value="UniProtKB-UniRule"/>
</dbReference>
<comment type="caution">
    <text evidence="6">Lacks conserved residue(s) required for the propagation of feature annotation.</text>
</comment>
<keyword evidence="2 6" id="KW-0378">Hydrolase</keyword>
<dbReference type="Pfam" id="PF01734">
    <property type="entry name" value="Patatin"/>
    <property type="match status" value="1"/>
</dbReference>
<evidence type="ECO:0000259" key="7">
    <source>
        <dbReference type="PROSITE" id="PS51635"/>
    </source>
</evidence>
<protein>
    <recommendedName>
        <fullName evidence="11">PNPLA domain-containing protein</fullName>
    </recommendedName>
</protein>
<comment type="subcellular location">
    <subcellularLocation>
        <location evidence="1">Membrane</location>
    </subcellularLocation>
</comment>
<evidence type="ECO:0000313" key="9">
    <source>
        <dbReference type="EMBL" id="HEA86878.1"/>
    </source>
</evidence>
<evidence type="ECO:0000256" key="3">
    <source>
        <dbReference type="ARBA" id="ARBA00022963"/>
    </source>
</evidence>
<feature type="short sequence motif" description="DGA/G" evidence="6">
    <location>
        <begin position="202"/>
        <end position="204"/>
    </location>
</feature>
<evidence type="ECO:0000256" key="4">
    <source>
        <dbReference type="ARBA" id="ARBA00023098"/>
    </source>
</evidence>
<dbReference type="PROSITE" id="PS51635">
    <property type="entry name" value="PNPLA"/>
    <property type="match status" value="1"/>
</dbReference>
<dbReference type="PROSITE" id="PS51779">
    <property type="entry name" value="POTRA"/>
    <property type="match status" value="1"/>
</dbReference>
<dbReference type="InterPro" id="IPR050301">
    <property type="entry name" value="NTE"/>
</dbReference>
<feature type="short sequence motif" description="GXSXG" evidence="6">
    <location>
        <begin position="54"/>
        <end position="58"/>
    </location>
</feature>
<gene>
    <name evidence="9" type="ORF">ENP94_02585</name>
    <name evidence="10" type="ORF">ENS16_01920</name>
</gene>
<proteinExistence type="predicted"/>
<evidence type="ECO:0000259" key="8">
    <source>
        <dbReference type="PROSITE" id="PS51779"/>
    </source>
</evidence>
<evidence type="ECO:0000256" key="2">
    <source>
        <dbReference type="ARBA" id="ARBA00022801"/>
    </source>
</evidence>
<evidence type="ECO:0000256" key="1">
    <source>
        <dbReference type="ARBA" id="ARBA00004370"/>
    </source>
</evidence>
<evidence type="ECO:0000256" key="5">
    <source>
        <dbReference type="ARBA" id="ARBA00023136"/>
    </source>
</evidence>
<dbReference type="Gene3D" id="3.40.1090.10">
    <property type="entry name" value="Cytosolic phospholipase A2 catalytic domain"/>
    <property type="match status" value="2"/>
</dbReference>
<dbReference type="PANTHER" id="PTHR14226">
    <property type="entry name" value="NEUROPATHY TARGET ESTERASE/SWISS CHEESE D.MELANOGASTER"/>
    <property type="match status" value="1"/>
</dbReference>
<dbReference type="InterPro" id="IPR000184">
    <property type="entry name" value="Bac_surfAg_D15"/>
</dbReference>
<feature type="domain" description="PNPLA" evidence="7">
    <location>
        <begin position="23"/>
        <end position="215"/>
    </location>
</feature>
<name>A0A7C1NDL3_UNCW3</name>
<keyword evidence="3 6" id="KW-0442">Lipid degradation</keyword>
<dbReference type="AlphaFoldDB" id="A0A7C1NDL3"/>
<dbReference type="Pfam" id="PF01103">
    <property type="entry name" value="Omp85"/>
    <property type="match status" value="1"/>
</dbReference>
<dbReference type="GO" id="GO:0019867">
    <property type="term" value="C:outer membrane"/>
    <property type="evidence" value="ECO:0007669"/>
    <property type="project" value="InterPro"/>
</dbReference>
<dbReference type="EMBL" id="DSTU01000003">
    <property type="protein sequence ID" value="HFJ53433.1"/>
    <property type="molecule type" value="Genomic_DNA"/>
</dbReference>
<dbReference type="GO" id="GO:0016787">
    <property type="term" value="F:hydrolase activity"/>
    <property type="evidence" value="ECO:0007669"/>
    <property type="project" value="UniProtKB-UniRule"/>
</dbReference>
<feature type="active site" description="Proton acceptor" evidence="6">
    <location>
        <position position="202"/>
    </location>
</feature>